<gene>
    <name evidence="1" type="ORF">MILVUS5_LOCUS33350</name>
</gene>
<proteinExistence type="predicted"/>
<evidence type="ECO:0000313" key="2">
    <source>
        <dbReference type="Proteomes" id="UP001177021"/>
    </source>
</evidence>
<sequence>MSIPIPSYGFGVLLLLCCFGVSLSTSQNNGFSVELIHRDSSRSPLYNPTETKFQRISNSVHHSINRAKYVNQMFYASSHTNTLVSNLTPYLGVGHIMSYSIGSPPFQMYGYLDLLIDMIWFQCKPCNPCLNLTSPIFDPSKSSTYTNIPCDHSKCYYLRYAKCISDNCKYHLVKNSSYSQGDLSADTFTLNSTTGSPISFPEIVIGCEHKNAGGFPLEGKVSGMIGLGGGPLSLTSQLDYSIGGKFSYCLVPFFSNSNTSSTLNFGDAAVVSGPQIVSTPIKQIDPIAVTLQAFSVGNKTILLEQPAFAPITRRNTIIDIGTSITVLPMKVYSKLESAVVDLIKLQRVNDPSHDQLNLCYQSTIEELEIPIITAHFLGADLQLKPLNTFMQIDDKVVCFAFTSYEYFGGAVIFGNIAQNNFLVGYDFQKKIVSFKPADCTNQ</sequence>
<name>A0ACB0LPL5_TRIPR</name>
<organism evidence="1 2">
    <name type="scientific">Trifolium pratense</name>
    <name type="common">Red clover</name>
    <dbReference type="NCBI Taxonomy" id="57577"/>
    <lineage>
        <taxon>Eukaryota</taxon>
        <taxon>Viridiplantae</taxon>
        <taxon>Streptophyta</taxon>
        <taxon>Embryophyta</taxon>
        <taxon>Tracheophyta</taxon>
        <taxon>Spermatophyta</taxon>
        <taxon>Magnoliopsida</taxon>
        <taxon>eudicotyledons</taxon>
        <taxon>Gunneridae</taxon>
        <taxon>Pentapetalae</taxon>
        <taxon>rosids</taxon>
        <taxon>fabids</taxon>
        <taxon>Fabales</taxon>
        <taxon>Fabaceae</taxon>
        <taxon>Papilionoideae</taxon>
        <taxon>50 kb inversion clade</taxon>
        <taxon>NPAAA clade</taxon>
        <taxon>Hologalegina</taxon>
        <taxon>IRL clade</taxon>
        <taxon>Trifolieae</taxon>
        <taxon>Trifolium</taxon>
    </lineage>
</organism>
<reference evidence="1" key="1">
    <citation type="submission" date="2023-10" db="EMBL/GenBank/DDBJ databases">
        <authorList>
            <person name="Rodriguez Cubillos JULIANA M."/>
            <person name="De Vega J."/>
        </authorList>
    </citation>
    <scope>NUCLEOTIDE SEQUENCE</scope>
</reference>
<accession>A0ACB0LPL5</accession>
<keyword evidence="2" id="KW-1185">Reference proteome</keyword>
<dbReference type="Proteomes" id="UP001177021">
    <property type="component" value="Unassembled WGS sequence"/>
</dbReference>
<protein>
    <submittedName>
        <fullName evidence="1">Uncharacterized protein</fullName>
    </submittedName>
</protein>
<evidence type="ECO:0000313" key="1">
    <source>
        <dbReference type="EMBL" id="CAJ2669077.1"/>
    </source>
</evidence>
<dbReference type="EMBL" id="CASHSV030000615">
    <property type="protein sequence ID" value="CAJ2669077.1"/>
    <property type="molecule type" value="Genomic_DNA"/>
</dbReference>
<comment type="caution">
    <text evidence="1">The sequence shown here is derived from an EMBL/GenBank/DDBJ whole genome shotgun (WGS) entry which is preliminary data.</text>
</comment>